<keyword evidence="5" id="KW-0274">FAD</keyword>
<dbReference type="GO" id="GO:0030328">
    <property type="term" value="P:prenylcysteine catabolic process"/>
    <property type="evidence" value="ECO:0007669"/>
    <property type="project" value="InterPro"/>
</dbReference>
<evidence type="ECO:0000256" key="8">
    <source>
        <dbReference type="SAM" id="MobiDB-lite"/>
    </source>
</evidence>
<keyword evidence="13" id="KW-0456">Lyase</keyword>
<dbReference type="PIRSF" id="PIRSF036292">
    <property type="entry name" value="Prenylcysteine_oxidase"/>
    <property type="match status" value="1"/>
</dbReference>
<dbReference type="SUPFAM" id="SSF51905">
    <property type="entry name" value="FAD/NAD(P)-binding domain"/>
    <property type="match status" value="1"/>
</dbReference>
<evidence type="ECO:0000313" key="12">
    <source>
        <dbReference type="EMBL" id="OAQ92963.1"/>
    </source>
</evidence>
<dbReference type="Proteomes" id="UP000078340">
    <property type="component" value="Unassembled WGS sequence"/>
</dbReference>
<feature type="chain" id="PRO_5010456030" evidence="9">
    <location>
        <begin position="17"/>
        <end position="551"/>
    </location>
</feature>
<dbReference type="Proteomes" id="UP000245956">
    <property type="component" value="Unassembled WGS sequence"/>
</dbReference>
<protein>
    <submittedName>
        <fullName evidence="13">Prenylcysteine lyase</fullName>
    </submittedName>
    <submittedName>
        <fullName evidence="11">Prenylcysteine oxidase</fullName>
    </submittedName>
</protein>
<dbReference type="GeneID" id="28884257"/>
<dbReference type="EMBL" id="LSBH01000005">
    <property type="protein sequence ID" value="OAQ79282.1"/>
    <property type="molecule type" value="Genomic_DNA"/>
</dbReference>
<evidence type="ECO:0000313" key="11">
    <source>
        <dbReference type="EMBL" id="OAQ79282.1"/>
    </source>
</evidence>
<dbReference type="OMA" id="SIGIWDG"/>
<sequence>MRSPSLGLALVGAAAAATQLSAVGSRGDRVNNVAIIGAGAAGSSAAYHLQRYAAQEGVPINITILEKTEHIGGRTVTVNIYDDPALPIEQGASIFVAVNHILYNATKHFDLPFGSLRDDEPGDITAIWNGNDIVWQAVEGSSWWWDVARMWWRYGLAPYRAVQLVKDVVGTFLRLYEEPHFPFRSLTQRAFELGLHKVTAITGEQFLAEKNIKGGFTTDIMQAATRVNYASNLAHIHGLEAMVSFAAEGAMSVAGGNWRIFDKMVRASGAALLRNATVASIAFAKDDAEPGAPRKYIISTRDAGEQTADAQELATAFDNVIIASPWQYSNIGAAEGVLKHHIDEIPYMKLHVTLFASPFKLRAEYFKLQPGSKAPSNVYTTLGPDEEAKQGPDGVGKTGFYSISTLRHVVNPKTHKREFVYKIFSAEVVTPEFLARILGVKVPDSFVGASQDDGASAAAVEPISWYRPHWFHSYPIELPRVTFQDPIIGPGLYYTSGIESFISTMETSALMGMNVARLIADDVAGKKREPDTMPSGQDAKGESPVLQPDEL</sequence>
<evidence type="ECO:0000256" key="5">
    <source>
        <dbReference type="ARBA" id="ARBA00022827"/>
    </source>
</evidence>
<dbReference type="AlphaFoldDB" id="A0A179GNC5"/>
<reference evidence="13 15" key="2">
    <citation type="journal article" date="2016" name="Front. Microbiol.">
        <title>Genome and transcriptome sequences reveal the specific parasitism of the nematophagous Purpureocillium lilacinum 36-1.</title>
        <authorList>
            <person name="Xie J."/>
            <person name="Li S."/>
            <person name="Mo C."/>
            <person name="Xiao X."/>
            <person name="Peng D."/>
            <person name="Wang G."/>
            <person name="Xiao Y."/>
        </authorList>
    </citation>
    <scope>NUCLEOTIDE SEQUENCE [LARGE SCALE GENOMIC DNA]</scope>
    <source>
        <strain evidence="13 15">36-1</strain>
    </source>
</reference>
<evidence type="ECO:0000313" key="13">
    <source>
        <dbReference type="EMBL" id="PWI72374.1"/>
    </source>
</evidence>
<accession>A0A179GNC5</accession>
<dbReference type="PANTHER" id="PTHR15944:SF0">
    <property type="entry name" value="PRENYLCYSTEINE LYASE DOMAIN-CONTAINING PROTEIN"/>
    <property type="match status" value="1"/>
</dbReference>
<evidence type="ECO:0000259" key="10">
    <source>
        <dbReference type="Pfam" id="PF07156"/>
    </source>
</evidence>
<evidence type="ECO:0000256" key="6">
    <source>
        <dbReference type="ARBA" id="ARBA00023002"/>
    </source>
</evidence>
<evidence type="ECO:0000256" key="9">
    <source>
        <dbReference type="SAM" id="SignalP"/>
    </source>
</evidence>
<feature type="signal peptide" evidence="9">
    <location>
        <begin position="1"/>
        <end position="16"/>
    </location>
</feature>
<comment type="caution">
    <text evidence="11">The sequence shown here is derived from an EMBL/GenBank/DDBJ whole genome shotgun (WGS) entry which is preliminary data.</text>
</comment>
<dbReference type="GO" id="GO:0001735">
    <property type="term" value="F:prenylcysteine oxidase activity"/>
    <property type="evidence" value="ECO:0007669"/>
    <property type="project" value="InterPro"/>
</dbReference>
<name>A0A179GNC5_PURLI</name>
<feature type="domain" description="Prenylcysteine lyase" evidence="10">
    <location>
        <begin position="141"/>
        <end position="528"/>
    </location>
</feature>
<dbReference type="KEGG" id="plj:28884257"/>
<dbReference type="Proteomes" id="UP000078240">
    <property type="component" value="Unassembled WGS sequence"/>
</dbReference>
<keyword evidence="3" id="KW-0285">Flavoprotein</keyword>
<evidence type="ECO:0000256" key="1">
    <source>
        <dbReference type="ARBA" id="ARBA00001974"/>
    </source>
</evidence>
<evidence type="ECO:0000313" key="14">
    <source>
        <dbReference type="Proteomes" id="UP000078240"/>
    </source>
</evidence>
<dbReference type="STRING" id="33203.A0A179GNC5"/>
<dbReference type="Pfam" id="PF07156">
    <property type="entry name" value="Prenylcys_lyase"/>
    <property type="match status" value="1"/>
</dbReference>
<evidence type="ECO:0000256" key="7">
    <source>
        <dbReference type="ARBA" id="ARBA00023180"/>
    </source>
</evidence>
<feature type="region of interest" description="Disordered" evidence="8">
    <location>
        <begin position="526"/>
        <end position="551"/>
    </location>
</feature>
<dbReference type="InterPro" id="IPR010795">
    <property type="entry name" value="Prenylcys_lyase"/>
</dbReference>
<organism evidence="11 14">
    <name type="scientific">Purpureocillium lilacinum</name>
    <name type="common">Paecilomyces lilacinus</name>
    <dbReference type="NCBI Taxonomy" id="33203"/>
    <lineage>
        <taxon>Eukaryota</taxon>
        <taxon>Fungi</taxon>
        <taxon>Dikarya</taxon>
        <taxon>Ascomycota</taxon>
        <taxon>Pezizomycotina</taxon>
        <taxon>Sordariomycetes</taxon>
        <taxon>Hypocreomycetidae</taxon>
        <taxon>Hypocreales</taxon>
        <taxon>Ophiocordycipitaceae</taxon>
        <taxon>Purpureocillium</taxon>
    </lineage>
</organism>
<dbReference type="InterPro" id="IPR036188">
    <property type="entry name" value="FAD/NAD-bd_sf"/>
</dbReference>
<dbReference type="EMBL" id="LSBI01000002">
    <property type="protein sequence ID" value="OAQ92963.1"/>
    <property type="molecule type" value="Genomic_DNA"/>
</dbReference>
<comment type="similarity">
    <text evidence="2">Belongs to the prenylcysteine oxidase family.</text>
</comment>
<evidence type="ECO:0000256" key="4">
    <source>
        <dbReference type="ARBA" id="ARBA00022729"/>
    </source>
</evidence>
<dbReference type="Pfam" id="PF13450">
    <property type="entry name" value="NAD_binding_8"/>
    <property type="match status" value="1"/>
</dbReference>
<dbReference type="Gene3D" id="3.50.50.60">
    <property type="entry name" value="FAD/NAD(P)-binding domain"/>
    <property type="match status" value="1"/>
</dbReference>
<reference evidence="13" key="1">
    <citation type="submission" date="2015-05" db="EMBL/GenBank/DDBJ databases">
        <authorList>
            <person name="Wang D.B."/>
            <person name="Wang M."/>
        </authorList>
    </citation>
    <scope>NUCLEOTIDE SEQUENCE</scope>
    <source>
        <strain evidence="13">36-1</strain>
    </source>
</reference>
<evidence type="ECO:0000256" key="3">
    <source>
        <dbReference type="ARBA" id="ARBA00022630"/>
    </source>
</evidence>
<reference evidence="11 14" key="3">
    <citation type="submission" date="2016-01" db="EMBL/GenBank/DDBJ databases">
        <title>Biosynthesis of antibiotic leucinostatins and their inhibition on Phytophthora in bio-control Purpureocillium lilacinum.</title>
        <authorList>
            <person name="Wang G."/>
            <person name="Liu Z."/>
            <person name="Lin R."/>
            <person name="Li E."/>
            <person name="Mao Z."/>
            <person name="Ling J."/>
            <person name="Yin W."/>
            <person name="Xie B."/>
        </authorList>
    </citation>
    <scope>NUCLEOTIDE SEQUENCE [LARGE SCALE GENOMIC DNA]</scope>
    <source>
        <strain evidence="11">PLBJ-1</strain>
        <strain evidence="12">PLFJ-1</strain>
    </source>
</reference>
<keyword evidence="7" id="KW-0325">Glycoprotein</keyword>
<keyword evidence="6" id="KW-0560">Oxidoreductase</keyword>
<gene>
    <name evidence="13" type="ORF">PCL_10997</name>
    <name evidence="11" type="ORF">VFPBJ_07403</name>
    <name evidence="12" type="ORF">VFPFJ_02124</name>
</gene>
<keyword evidence="4 9" id="KW-0732">Signal</keyword>
<evidence type="ECO:0000313" key="15">
    <source>
        <dbReference type="Proteomes" id="UP000245956"/>
    </source>
</evidence>
<dbReference type="GO" id="GO:0016829">
    <property type="term" value="F:lyase activity"/>
    <property type="evidence" value="ECO:0007669"/>
    <property type="project" value="UniProtKB-KW"/>
</dbReference>
<dbReference type="InterPro" id="IPR017046">
    <property type="entry name" value="Prenylcysteine_Oxase1"/>
</dbReference>
<evidence type="ECO:0000256" key="2">
    <source>
        <dbReference type="ARBA" id="ARBA00009967"/>
    </source>
</evidence>
<dbReference type="PANTHER" id="PTHR15944">
    <property type="entry name" value="FARNESYLCYSTEINE LYASE"/>
    <property type="match status" value="1"/>
</dbReference>
<comment type="cofactor">
    <cofactor evidence="1">
        <name>FAD</name>
        <dbReference type="ChEBI" id="CHEBI:57692"/>
    </cofactor>
</comment>
<dbReference type="GO" id="GO:0030327">
    <property type="term" value="P:prenylated protein catabolic process"/>
    <property type="evidence" value="ECO:0007669"/>
    <property type="project" value="TreeGrafter"/>
</dbReference>
<proteinExistence type="inferred from homology"/>
<dbReference type="EMBL" id="LCWV01000006">
    <property type="protein sequence ID" value="PWI72374.1"/>
    <property type="molecule type" value="Genomic_DNA"/>
</dbReference>